<feature type="compositionally biased region" description="Low complexity" evidence="1">
    <location>
        <begin position="141"/>
        <end position="150"/>
    </location>
</feature>
<evidence type="ECO:0000313" key="2">
    <source>
        <dbReference type="EMBL" id="ELA37474.1"/>
    </source>
</evidence>
<dbReference type="HOGENOM" id="CLU_1217246_0_0_1"/>
<name>L2GFP3_COLFN</name>
<reference evidence="2" key="1">
    <citation type="submission" date="2012-08" db="EMBL/GenBank/DDBJ databases">
        <title>Genome analysis of Colletotrichum orbiculare and Colletotrichum fructicola.</title>
        <authorList>
            <person name="Gan P.H.P."/>
            <person name="Ikeda K."/>
            <person name="Irieda H."/>
            <person name="Narusaka M."/>
            <person name="O'Connell R.J."/>
            <person name="Narusaka Y."/>
            <person name="Takano Y."/>
            <person name="Kubo Y."/>
            <person name="Shirasu K."/>
        </authorList>
    </citation>
    <scope>NUCLEOTIDE SEQUENCE</scope>
    <source>
        <strain evidence="2">Nara gc5</strain>
    </source>
</reference>
<organism evidence="2">
    <name type="scientific">Colletotrichum fructicola (strain Nara gc5)</name>
    <name type="common">Anthracnose fungus</name>
    <name type="synonym">Colletotrichum gloeosporioides (strain Nara gc5)</name>
    <dbReference type="NCBI Taxonomy" id="1213859"/>
    <lineage>
        <taxon>Eukaryota</taxon>
        <taxon>Fungi</taxon>
        <taxon>Dikarya</taxon>
        <taxon>Ascomycota</taxon>
        <taxon>Pezizomycotina</taxon>
        <taxon>Sordariomycetes</taxon>
        <taxon>Hypocreomycetidae</taxon>
        <taxon>Glomerellales</taxon>
        <taxon>Glomerellaceae</taxon>
        <taxon>Colletotrichum</taxon>
        <taxon>Colletotrichum gloeosporioides species complex</taxon>
    </lineage>
</organism>
<feature type="region of interest" description="Disordered" evidence="1">
    <location>
        <begin position="131"/>
        <end position="150"/>
    </location>
</feature>
<gene>
    <name evidence="2" type="ORF">CGGC5_15451</name>
</gene>
<dbReference type="EMBL" id="KB020449">
    <property type="protein sequence ID" value="ELA37474.1"/>
    <property type="molecule type" value="Genomic_DNA"/>
</dbReference>
<sequence>MVRHLDNATVQAAFQAALDDAMHNRTGYGIPAENRAWRDHFGHGDPLEYSHLYRNEGEVFVFPRTGLHEMNTQLDSLVDGNSSGPSDLWKSNVTNASLDIHLTNALMPWTITSNVPLRKTSGNLFWASESNSKTYSEKQNGSSGDEISVSSESQKVIEFVMHEPMTNDERTKKRAGTSKTNQKKPPKGHSDKHWEMLRDNHLRRLYIQESHTVDEVVFEMLVIHGHRFT</sequence>
<evidence type="ECO:0000256" key="1">
    <source>
        <dbReference type="SAM" id="MobiDB-lite"/>
    </source>
</evidence>
<dbReference type="AlphaFoldDB" id="L2GFP3"/>
<accession>L2GFP3</accession>
<feature type="region of interest" description="Disordered" evidence="1">
    <location>
        <begin position="162"/>
        <end position="194"/>
    </location>
</feature>
<feature type="non-terminal residue" evidence="2">
    <location>
        <position position="229"/>
    </location>
</feature>
<feature type="compositionally biased region" description="Basic residues" evidence="1">
    <location>
        <begin position="172"/>
        <end position="187"/>
    </location>
</feature>
<protein>
    <submittedName>
        <fullName evidence="2">Uncharacterized protein</fullName>
    </submittedName>
</protein>
<feature type="compositionally biased region" description="Polar residues" evidence="1">
    <location>
        <begin position="131"/>
        <end position="140"/>
    </location>
</feature>
<proteinExistence type="predicted"/>